<dbReference type="Proteomes" id="UP000095766">
    <property type="component" value="Unassembled WGS sequence"/>
</dbReference>
<gene>
    <name evidence="2" type="ORF">ERS852510_00178</name>
    <name evidence="3" type="ORF">GAQ56_15390</name>
</gene>
<dbReference type="EMBL" id="CZAO01000001">
    <property type="protein sequence ID" value="CUO81471.1"/>
    <property type="molecule type" value="Genomic_DNA"/>
</dbReference>
<proteinExistence type="predicted"/>
<sequence length="101" mass="12027">MPIYLFIKKAIEKRSYYSDTPGKFALLKELKRNFLQIFVVDSSCFCNFVAENERFNQRFNQRKIIPSVFVTFLFVLSLFLSWLYLFLYSGCGISEMYLARC</sequence>
<keyword evidence="1" id="KW-1133">Transmembrane helix</keyword>
<keyword evidence="1" id="KW-0812">Transmembrane</keyword>
<reference evidence="2 4" key="1">
    <citation type="submission" date="2015-09" db="EMBL/GenBank/DDBJ databases">
        <authorList>
            <consortium name="Pathogen Informatics"/>
        </authorList>
    </citation>
    <scope>NUCLEOTIDE SEQUENCE [LARGE SCALE GENOMIC DNA]</scope>
    <source>
        <strain evidence="2 4">2789STDY5834898</strain>
    </source>
</reference>
<organism evidence="2 4">
    <name type="scientific">Bacteroides uniformis</name>
    <dbReference type="NCBI Taxonomy" id="820"/>
    <lineage>
        <taxon>Bacteria</taxon>
        <taxon>Pseudomonadati</taxon>
        <taxon>Bacteroidota</taxon>
        <taxon>Bacteroidia</taxon>
        <taxon>Bacteroidales</taxon>
        <taxon>Bacteroidaceae</taxon>
        <taxon>Bacteroides</taxon>
    </lineage>
</organism>
<reference evidence="3 5" key="2">
    <citation type="journal article" date="2019" name="Nat. Med.">
        <title>A library of human gut bacterial isolates paired with longitudinal multiomics data enables mechanistic microbiome research.</title>
        <authorList>
            <person name="Poyet M."/>
            <person name="Groussin M."/>
            <person name="Gibbons S.M."/>
            <person name="Avila-Pacheco J."/>
            <person name="Jiang X."/>
            <person name="Kearney S.M."/>
            <person name="Perrotta A.R."/>
            <person name="Berdy B."/>
            <person name="Zhao S."/>
            <person name="Lieberman T.D."/>
            <person name="Swanson P.K."/>
            <person name="Smith M."/>
            <person name="Roesemann S."/>
            <person name="Alexander J.E."/>
            <person name="Rich S.A."/>
            <person name="Livny J."/>
            <person name="Vlamakis H."/>
            <person name="Clish C."/>
            <person name="Bullock K."/>
            <person name="Deik A."/>
            <person name="Scott J."/>
            <person name="Pierce K.A."/>
            <person name="Xavier R.J."/>
            <person name="Alm E.J."/>
        </authorList>
    </citation>
    <scope>NUCLEOTIDE SEQUENCE [LARGE SCALE GENOMIC DNA]</scope>
    <source>
        <strain evidence="3 5">BIOML-A42</strain>
    </source>
</reference>
<evidence type="ECO:0000313" key="5">
    <source>
        <dbReference type="Proteomes" id="UP000432488"/>
    </source>
</evidence>
<dbReference type="AlphaFoldDB" id="A0A174I4Y1"/>
<protein>
    <submittedName>
        <fullName evidence="2">Uncharacterized protein</fullName>
    </submittedName>
</protein>
<accession>A0A174I4Y1</accession>
<dbReference type="EMBL" id="WCUV01000011">
    <property type="protein sequence ID" value="KAB4089342.1"/>
    <property type="molecule type" value="Genomic_DNA"/>
</dbReference>
<keyword evidence="1" id="KW-0472">Membrane</keyword>
<evidence type="ECO:0000313" key="3">
    <source>
        <dbReference type="EMBL" id="KAB4089342.1"/>
    </source>
</evidence>
<feature type="transmembrane region" description="Helical" evidence="1">
    <location>
        <begin position="64"/>
        <end position="87"/>
    </location>
</feature>
<name>A0A174I4Y1_BACUN</name>
<evidence type="ECO:0000256" key="1">
    <source>
        <dbReference type="SAM" id="Phobius"/>
    </source>
</evidence>
<evidence type="ECO:0000313" key="4">
    <source>
        <dbReference type="Proteomes" id="UP000095766"/>
    </source>
</evidence>
<dbReference type="Proteomes" id="UP000432488">
    <property type="component" value="Unassembled WGS sequence"/>
</dbReference>
<evidence type="ECO:0000313" key="2">
    <source>
        <dbReference type="EMBL" id="CUO81471.1"/>
    </source>
</evidence>